<dbReference type="InterPro" id="IPR013398">
    <property type="entry name" value="CRISPR-assoc_prot_Csy2"/>
</dbReference>
<proteinExistence type="predicted"/>
<dbReference type="EMBL" id="UATH01000001">
    <property type="protein sequence ID" value="SPY08229.1"/>
    <property type="molecule type" value="Genomic_DNA"/>
</dbReference>
<reference evidence="1 2" key="1">
    <citation type="submission" date="2018-06" db="EMBL/GenBank/DDBJ databases">
        <authorList>
            <consortium name="Pathogen Informatics"/>
            <person name="Doyle S."/>
        </authorList>
    </citation>
    <scope>NUCLEOTIDE SEQUENCE [LARGE SCALE GENOMIC DNA]</scope>
    <source>
        <strain evidence="1 2">NCTC11009</strain>
    </source>
</reference>
<dbReference type="AlphaFoldDB" id="A0A2X1UM46"/>
<dbReference type="NCBIfam" id="TIGR02565">
    <property type="entry name" value="cas_Csy2"/>
    <property type="match status" value="1"/>
</dbReference>
<dbReference type="CDD" id="cd09736">
    <property type="entry name" value="Csy2_I-F"/>
    <property type="match status" value="1"/>
</dbReference>
<name>A0A2X1UM46_9BURK</name>
<gene>
    <name evidence="1" type="ORF">NCTC11009_01453</name>
</gene>
<dbReference type="GeneID" id="93428315"/>
<evidence type="ECO:0000313" key="2">
    <source>
        <dbReference type="Proteomes" id="UP000250242"/>
    </source>
</evidence>
<dbReference type="Pfam" id="PF09614">
    <property type="entry name" value="Cas_Csy2"/>
    <property type="match status" value="1"/>
</dbReference>
<accession>A0A2X1UM46</accession>
<evidence type="ECO:0000313" key="1">
    <source>
        <dbReference type="EMBL" id="SPY08229.1"/>
    </source>
</evidence>
<protein>
    <submittedName>
        <fullName evidence="1">CRISPR type I-F/YPEST-associated protein Csy2</fullName>
    </submittedName>
</protein>
<organism evidence="1 2">
    <name type="scientific">Oligella urethralis</name>
    <dbReference type="NCBI Taxonomy" id="90245"/>
    <lineage>
        <taxon>Bacteria</taxon>
        <taxon>Pseudomonadati</taxon>
        <taxon>Pseudomonadota</taxon>
        <taxon>Betaproteobacteria</taxon>
        <taxon>Burkholderiales</taxon>
        <taxon>Alcaligenaceae</taxon>
        <taxon>Oligella</taxon>
    </lineage>
</organism>
<dbReference type="KEGG" id="our:CEQ07_04150"/>
<sequence length="333" mass="38213">MNDYFYILVDGLKLTNANAISGPQSYGFPALNGFISAAHALERRLKKLADFPDISFDGVLISCRDFKIKMDDSGYFATFNQKRAPILKDGKTAPIIEEGYVDLTVSLVIKATGDQLRLFNLDKNKKTFEEKFRNLCLMQRFAGGSVEYIRAVEFFTAEDTDTLKRRLLPGFVLIDAYEDAANIYHEMVEGYRTEIEEKIDPETGEITRYICPVGHNPETDMLDVLISTAAIYQIPPKAEQSEWTRYSFKRDRGWLVPIPVGYQAITQKYDADQVANIRNPNYASQFVEVIYGLGKWVFPHRLKGDINQYFWRYDNSVENLYLITQHQPSNTNL</sequence>
<dbReference type="RefSeq" id="WP_018025760.1">
    <property type="nucleotide sequence ID" value="NZ_CP027417.1"/>
</dbReference>
<dbReference type="Proteomes" id="UP000250242">
    <property type="component" value="Unassembled WGS sequence"/>
</dbReference>